<accession>A0A550JGX3</accession>
<dbReference type="RefSeq" id="WP_092057499.1">
    <property type="nucleotide sequence ID" value="NZ_FOJJ01000034.1"/>
</dbReference>
<dbReference type="InterPro" id="IPR010055">
    <property type="entry name" value="T2SS_protein-GspJ"/>
</dbReference>
<dbReference type="GO" id="GO:0015628">
    <property type="term" value="P:protein secretion by the type II secretion system"/>
    <property type="evidence" value="ECO:0007669"/>
    <property type="project" value="InterPro"/>
</dbReference>
<evidence type="ECO:0000256" key="10">
    <source>
        <dbReference type="SAM" id="Phobius"/>
    </source>
</evidence>
<dbReference type="GO" id="GO:0015627">
    <property type="term" value="C:type II protein secretion system complex"/>
    <property type="evidence" value="ECO:0007669"/>
    <property type="project" value="InterPro"/>
</dbReference>
<organism evidence="11 12">
    <name type="scientific">Trichloromonas acetexigens</name>
    <dbReference type="NCBI Taxonomy" id="38815"/>
    <lineage>
        <taxon>Bacteria</taxon>
        <taxon>Pseudomonadati</taxon>
        <taxon>Thermodesulfobacteriota</taxon>
        <taxon>Desulfuromonadia</taxon>
        <taxon>Desulfuromonadales</taxon>
        <taxon>Trichloromonadaceae</taxon>
        <taxon>Trichloromonas</taxon>
    </lineage>
</organism>
<keyword evidence="6" id="KW-0997">Cell inner membrane</keyword>
<evidence type="ECO:0000256" key="3">
    <source>
        <dbReference type="ARBA" id="ARBA00021539"/>
    </source>
</evidence>
<dbReference type="EMBL" id="VJVV01000004">
    <property type="protein sequence ID" value="TRO82451.1"/>
    <property type="molecule type" value="Genomic_DNA"/>
</dbReference>
<evidence type="ECO:0000256" key="8">
    <source>
        <dbReference type="ARBA" id="ARBA00022989"/>
    </source>
</evidence>
<dbReference type="PANTHER" id="PTHR39583:SF2">
    <property type="entry name" value="TYPE II SECRETION SYSTEM PROTEIN J"/>
    <property type="match status" value="1"/>
</dbReference>
<evidence type="ECO:0000256" key="2">
    <source>
        <dbReference type="ARBA" id="ARBA00011084"/>
    </source>
</evidence>
<dbReference type="InterPro" id="IPR045584">
    <property type="entry name" value="Pilin-like"/>
</dbReference>
<dbReference type="GO" id="GO:0005886">
    <property type="term" value="C:plasma membrane"/>
    <property type="evidence" value="ECO:0007669"/>
    <property type="project" value="UniProtKB-SubCell"/>
</dbReference>
<name>A0A550JGX3_9BACT</name>
<evidence type="ECO:0000256" key="6">
    <source>
        <dbReference type="ARBA" id="ARBA00022519"/>
    </source>
</evidence>
<keyword evidence="8 10" id="KW-1133">Transmembrane helix</keyword>
<comment type="subcellular location">
    <subcellularLocation>
        <location evidence="1">Cell inner membrane</location>
        <topology evidence="1">Single-pass membrane protein</topology>
    </subcellularLocation>
</comment>
<dbReference type="Proteomes" id="UP000317155">
    <property type="component" value="Unassembled WGS sequence"/>
</dbReference>
<proteinExistence type="inferred from homology"/>
<evidence type="ECO:0000256" key="5">
    <source>
        <dbReference type="ARBA" id="ARBA00022481"/>
    </source>
</evidence>
<evidence type="ECO:0000313" key="11">
    <source>
        <dbReference type="EMBL" id="TRO82451.1"/>
    </source>
</evidence>
<feature type="transmembrane region" description="Helical" evidence="10">
    <location>
        <begin position="21"/>
        <end position="42"/>
    </location>
</feature>
<dbReference type="PANTHER" id="PTHR39583">
    <property type="entry name" value="TYPE II SECRETION SYSTEM PROTEIN J-RELATED"/>
    <property type="match status" value="1"/>
</dbReference>
<evidence type="ECO:0000256" key="4">
    <source>
        <dbReference type="ARBA" id="ARBA00022475"/>
    </source>
</evidence>
<evidence type="ECO:0000256" key="9">
    <source>
        <dbReference type="ARBA" id="ARBA00023136"/>
    </source>
</evidence>
<dbReference type="Pfam" id="PF11612">
    <property type="entry name" value="T2SSJ"/>
    <property type="match status" value="1"/>
</dbReference>
<comment type="similarity">
    <text evidence="2">Belongs to the GSP J family.</text>
</comment>
<keyword evidence="12" id="KW-1185">Reference proteome</keyword>
<dbReference type="PROSITE" id="PS00409">
    <property type="entry name" value="PROKAR_NTER_METHYL"/>
    <property type="match status" value="1"/>
</dbReference>
<dbReference type="InterPro" id="IPR051621">
    <property type="entry name" value="T2SS_protein_J"/>
</dbReference>
<dbReference type="SUPFAM" id="SSF54523">
    <property type="entry name" value="Pili subunits"/>
    <property type="match status" value="1"/>
</dbReference>
<dbReference type="Pfam" id="PF07963">
    <property type="entry name" value="N_methyl"/>
    <property type="match status" value="1"/>
</dbReference>
<keyword evidence="5" id="KW-0488">Methylation</keyword>
<sequence>MIPSSSEQCRAGRNRSSGFTLIEVLIAVTITSLVLMAIYGVFTSVDGARRRLANDSEAYHRARVIFDRIGREVRGAYLRPDTLETYLEGRGGDRREPYLTLTTTATTPQGDGGGLSQVRYEWLEDAENAKETLVLTRHESGTRQPEESGREGYRLATGIEEVWLRFHDGTDWKDDWDSRSQGPPKRVEIAMRIRSGDLEVPFRSSFELPVIQGRR</sequence>
<dbReference type="InterPro" id="IPR012902">
    <property type="entry name" value="N_methyl_site"/>
</dbReference>
<reference evidence="11 12" key="1">
    <citation type="submission" date="2019-07" db="EMBL/GenBank/DDBJ databases">
        <title>Insights of Desulfuromonas acetexigens electromicrobiology.</title>
        <authorList>
            <person name="Katuri K."/>
            <person name="Sapireddy V."/>
            <person name="Shaw D.R."/>
            <person name="Saikaly P."/>
        </authorList>
    </citation>
    <scope>NUCLEOTIDE SEQUENCE [LARGE SCALE GENOMIC DNA]</scope>
    <source>
        <strain evidence="11 12">2873</strain>
    </source>
</reference>
<keyword evidence="9 10" id="KW-0472">Membrane</keyword>
<evidence type="ECO:0000256" key="1">
    <source>
        <dbReference type="ARBA" id="ARBA00004377"/>
    </source>
</evidence>
<evidence type="ECO:0000256" key="7">
    <source>
        <dbReference type="ARBA" id="ARBA00022692"/>
    </source>
</evidence>
<comment type="caution">
    <text evidence="11">The sequence shown here is derived from an EMBL/GenBank/DDBJ whole genome shotgun (WGS) entry which is preliminary data.</text>
</comment>
<dbReference type="OrthoDB" id="5405582at2"/>
<evidence type="ECO:0000313" key="12">
    <source>
        <dbReference type="Proteomes" id="UP000317155"/>
    </source>
</evidence>
<dbReference type="NCBIfam" id="TIGR02532">
    <property type="entry name" value="IV_pilin_GFxxxE"/>
    <property type="match status" value="1"/>
</dbReference>
<dbReference type="AlphaFoldDB" id="A0A550JGX3"/>
<keyword evidence="4" id="KW-1003">Cell membrane</keyword>
<protein>
    <recommendedName>
        <fullName evidence="3">Type II secretion system protein J</fullName>
    </recommendedName>
</protein>
<keyword evidence="7 10" id="KW-0812">Transmembrane</keyword>
<gene>
    <name evidence="11" type="ORF">FL622_07690</name>
</gene>